<protein>
    <submittedName>
        <fullName evidence="2">Uncharacterized protein</fullName>
    </submittedName>
</protein>
<feature type="compositionally biased region" description="Basic and acidic residues" evidence="1">
    <location>
        <begin position="270"/>
        <end position="290"/>
    </location>
</feature>
<feature type="compositionally biased region" description="Low complexity" evidence="1">
    <location>
        <begin position="171"/>
        <end position="186"/>
    </location>
</feature>
<dbReference type="Proteomes" id="UP000234254">
    <property type="component" value="Unassembled WGS sequence"/>
</dbReference>
<feature type="compositionally biased region" description="Acidic residues" evidence="1">
    <location>
        <begin position="153"/>
        <end position="170"/>
    </location>
</feature>
<dbReference type="AlphaFoldDB" id="A0A2I1D621"/>
<evidence type="ECO:0000313" key="3">
    <source>
        <dbReference type="Proteomes" id="UP000234254"/>
    </source>
</evidence>
<evidence type="ECO:0000256" key="1">
    <source>
        <dbReference type="SAM" id="MobiDB-lite"/>
    </source>
</evidence>
<dbReference type="GeneID" id="36546358"/>
<feature type="region of interest" description="Disordered" evidence="1">
    <location>
        <begin position="105"/>
        <end position="236"/>
    </location>
</feature>
<dbReference type="RefSeq" id="XP_024693914.1">
    <property type="nucleotide sequence ID" value="XM_024838834.1"/>
</dbReference>
<feature type="compositionally biased region" description="Low complexity" evidence="1">
    <location>
        <begin position="142"/>
        <end position="152"/>
    </location>
</feature>
<name>A0A2I1D621_ASPC2</name>
<gene>
    <name evidence="2" type="ORF">P168DRAFT_304336</name>
</gene>
<dbReference type="EMBL" id="MSFM01000005">
    <property type="protein sequence ID" value="PKY05320.1"/>
    <property type="molecule type" value="Genomic_DNA"/>
</dbReference>
<evidence type="ECO:0000313" key="2">
    <source>
        <dbReference type="EMBL" id="PKY05320.1"/>
    </source>
</evidence>
<dbReference type="VEuPathDB" id="FungiDB:P168DRAFT_304336"/>
<comment type="caution">
    <text evidence="2">The sequence shown here is derived from an EMBL/GenBank/DDBJ whole genome shotgun (WGS) entry which is preliminary data.</text>
</comment>
<feature type="compositionally biased region" description="Basic and acidic residues" evidence="1">
    <location>
        <begin position="191"/>
        <end position="205"/>
    </location>
</feature>
<organism evidence="2 3">
    <name type="scientific">Aspergillus campestris (strain IBT 28561)</name>
    <dbReference type="NCBI Taxonomy" id="1392248"/>
    <lineage>
        <taxon>Eukaryota</taxon>
        <taxon>Fungi</taxon>
        <taxon>Dikarya</taxon>
        <taxon>Ascomycota</taxon>
        <taxon>Pezizomycotina</taxon>
        <taxon>Eurotiomycetes</taxon>
        <taxon>Eurotiomycetidae</taxon>
        <taxon>Eurotiales</taxon>
        <taxon>Aspergillaceae</taxon>
        <taxon>Aspergillus</taxon>
        <taxon>Aspergillus subgen. Circumdati</taxon>
    </lineage>
</organism>
<dbReference type="OrthoDB" id="4498011at2759"/>
<feature type="compositionally biased region" description="Polar residues" evidence="1">
    <location>
        <begin position="313"/>
        <end position="322"/>
    </location>
</feature>
<sequence length="401" mass="47176">MCPGKDYADVYPIEIRTKKVTRRSLFNLSTEPSRRTQTQDWGRYQQSSYSLPRISQTMRVPRFHIIEPREQNRECHAEESPARHWIPRSRSFQFDLPSIRRFTDRVGDPELRPSRRRDRSPRPFAVDSPEVITRILRRPRRSTFTQTSSDSLQDSDADGFEDTESEDDSDSSSSCSPRYSRPSRPTRNPRPPRERTPVSEREPMRTRQRRTASRPVEIHQSNSPIHDSDGERNMGRRRQVRFSEEVDYVQNTRRAREHSIASKLGGRRRASFDHSNQKTPHVRVDNRRDSFNSSPSLRHRSPPFGETRGTERTFANRSRTSRMSPRIIQDGRRQISEAAVRIYAEARSRRSYADLGNNLRSYTVWGRSCPSDRSRASRSDELRTSFDDTERYGYGRRGRWR</sequence>
<reference evidence="2" key="1">
    <citation type="submission" date="2016-12" db="EMBL/GenBank/DDBJ databases">
        <title>The genomes of Aspergillus section Nigri reveals drivers in fungal speciation.</title>
        <authorList>
            <consortium name="DOE Joint Genome Institute"/>
            <person name="Vesth T.C."/>
            <person name="Nybo J."/>
            <person name="Theobald S."/>
            <person name="Brandl J."/>
            <person name="Frisvad J.C."/>
            <person name="Nielsen K.F."/>
            <person name="Lyhne E.K."/>
            <person name="Kogle M.E."/>
            <person name="Kuo A."/>
            <person name="Riley R."/>
            <person name="Clum A."/>
            <person name="Nolan M."/>
            <person name="Lipzen A."/>
            <person name="Salamov A."/>
            <person name="Henrissat B."/>
            <person name="Wiebenga A."/>
            <person name="De vries R.P."/>
            <person name="Grigoriev I.V."/>
            <person name="Mortensen U.H."/>
            <person name="Andersen M.R."/>
            <person name="Baker S.E."/>
        </authorList>
    </citation>
    <scope>NUCLEOTIDE SEQUENCE</scope>
    <source>
        <strain evidence="2">IBT 28561</strain>
    </source>
</reference>
<accession>A0A2I1D621</accession>
<feature type="region of interest" description="Disordered" evidence="1">
    <location>
        <begin position="253"/>
        <end position="322"/>
    </location>
</feature>
<keyword evidence="3" id="KW-1185">Reference proteome</keyword>
<proteinExistence type="predicted"/>